<dbReference type="Proteomes" id="UP000078340">
    <property type="component" value="Unassembled WGS sequence"/>
</dbReference>
<dbReference type="KEGG" id="plj:28893055"/>
<dbReference type="AlphaFoldDB" id="A0A179GAI4"/>
<evidence type="ECO:0000313" key="2">
    <source>
        <dbReference type="Proteomes" id="UP000078340"/>
    </source>
</evidence>
<dbReference type="Pfam" id="PF23397">
    <property type="entry name" value="DUF7104"/>
    <property type="match status" value="2"/>
</dbReference>
<accession>A0A179GAI4</accession>
<comment type="caution">
    <text evidence="1">The sequence shown here is derived from an EMBL/GenBank/DDBJ whole genome shotgun (WGS) entry which is preliminary data.</text>
</comment>
<gene>
    <name evidence="1" type="ORF">VFPFJ_10939</name>
</gene>
<dbReference type="EMBL" id="LSBI01000018">
    <property type="protein sequence ID" value="OAQ74393.1"/>
    <property type="molecule type" value="Genomic_DNA"/>
</dbReference>
<evidence type="ECO:0000313" key="1">
    <source>
        <dbReference type="EMBL" id="OAQ74393.1"/>
    </source>
</evidence>
<dbReference type="InterPro" id="IPR055530">
    <property type="entry name" value="DUF7104"/>
</dbReference>
<dbReference type="GeneID" id="28893055"/>
<organism evidence="1 2">
    <name type="scientific">Purpureocillium lilacinum</name>
    <name type="common">Paecilomyces lilacinus</name>
    <dbReference type="NCBI Taxonomy" id="33203"/>
    <lineage>
        <taxon>Eukaryota</taxon>
        <taxon>Fungi</taxon>
        <taxon>Dikarya</taxon>
        <taxon>Ascomycota</taxon>
        <taxon>Pezizomycotina</taxon>
        <taxon>Sordariomycetes</taxon>
        <taxon>Hypocreomycetidae</taxon>
        <taxon>Hypocreales</taxon>
        <taxon>Ophiocordycipitaceae</taxon>
        <taxon>Purpureocillium</taxon>
    </lineage>
</organism>
<dbReference type="OMA" id="AAENYNG"/>
<sequence length="406" mass="45819">MLSLITHPKFTVTASTLRSTMANVQHGYEILALLGDRPETRLFFDQSLLAIAITDSSKDMVAYLLDRLSNTPIVTATMITQASTNWESGLKIAEMLLDRFPNDIHITEDTILSIMDVNSSDSSYLSFASTIHDFLQLLFKRVGPEFPVTERLLLGAARSEFEEDYDAIVFKLVLSRFSNTLPIPHDVVMAVAKNSNAWAAMPLLLRRRKPEICITDEILCAAIPNMDSYSSLLCNAARHSLRITEKAIEKAAKVSGGEGFLQILNAADTDIRITQDILLAAVSNDNTNGTQIMWLLLRESMSADEVDTDILEEVLQGDKWGIMSVILKRRGATIRLSKDLVRGWISNERTQGKALKFLLQYKTAELDSILDTMSADERAEFVERWDRLFERFERDSWDDIFKKRAK</sequence>
<name>A0A179GAI4_PURLI</name>
<proteinExistence type="predicted"/>
<reference evidence="1 2" key="1">
    <citation type="submission" date="2016-02" db="EMBL/GenBank/DDBJ databases">
        <title>Biosynthesis of antibiotic leucinostatins and their inhibition on Phytophthora in bio-control Purpureocillium lilacinum.</title>
        <authorList>
            <person name="Wang G."/>
            <person name="Liu Z."/>
            <person name="Lin R."/>
            <person name="Li E."/>
            <person name="Mao Z."/>
            <person name="Ling J."/>
            <person name="Yin W."/>
            <person name="Xie B."/>
        </authorList>
    </citation>
    <scope>NUCLEOTIDE SEQUENCE [LARGE SCALE GENOMIC DNA]</scope>
    <source>
        <strain evidence="1">PLFJ-1</strain>
    </source>
</reference>
<protein>
    <submittedName>
        <fullName evidence="1">Uncharacterized protein</fullName>
    </submittedName>
</protein>